<keyword evidence="3" id="KW-1185">Reference proteome</keyword>
<organism evidence="2 3">
    <name type="scientific">Candidatus Halobonum tyrrellensis G22</name>
    <dbReference type="NCBI Taxonomy" id="1324957"/>
    <lineage>
        <taxon>Archaea</taxon>
        <taxon>Methanobacteriati</taxon>
        <taxon>Methanobacteriota</taxon>
        <taxon>Stenosarchaea group</taxon>
        <taxon>Halobacteria</taxon>
        <taxon>Halobacteriales</taxon>
        <taxon>Haloferacaceae</taxon>
        <taxon>Candidatus Halobonum</taxon>
    </lineage>
</organism>
<evidence type="ECO:0000259" key="1">
    <source>
        <dbReference type="Pfam" id="PF22751"/>
    </source>
</evidence>
<dbReference type="eggNOG" id="arCOG00723">
    <property type="taxonomic scope" value="Archaea"/>
</dbReference>
<evidence type="ECO:0000313" key="3">
    <source>
        <dbReference type="Proteomes" id="UP000017840"/>
    </source>
</evidence>
<protein>
    <recommendedName>
        <fullName evidence="1">DUF488 domain-containing protein</fullName>
    </recommendedName>
</protein>
<dbReference type="AlphaFoldDB" id="V4J404"/>
<dbReference type="OrthoDB" id="200377at2157"/>
<sequence length="144" mass="15741">MASDCPLHETHVTAIQRGLTGLPDGTTFVGAVRRPSRGVLSAVDENHPALAPPATVLDEFERRCEEFKMRGMCAEGAHNAAWEAEGVDGRYRAYVDGESEAQAAVTRLVERLRAGEELAVVCSAETARLRSHRTVLREILSDRL</sequence>
<dbReference type="Pfam" id="PF22751">
    <property type="entry name" value="DUF488-N3a"/>
    <property type="match status" value="1"/>
</dbReference>
<feature type="domain" description="DUF488" evidence="1">
    <location>
        <begin position="24"/>
        <end position="143"/>
    </location>
</feature>
<dbReference type="EMBL" id="ASGZ01000002">
    <property type="protein sequence ID" value="ESP90112.1"/>
    <property type="molecule type" value="Genomic_DNA"/>
</dbReference>
<dbReference type="RefSeq" id="WP_023392816.1">
    <property type="nucleotide sequence ID" value="NZ_ASGZ01000002.1"/>
</dbReference>
<dbReference type="Proteomes" id="UP000017840">
    <property type="component" value="Unassembled WGS sequence"/>
</dbReference>
<name>V4J404_9EURY</name>
<evidence type="ECO:0000313" key="2">
    <source>
        <dbReference type="EMBL" id="ESP90112.1"/>
    </source>
</evidence>
<accession>V4J404</accession>
<dbReference type="InterPro" id="IPR054495">
    <property type="entry name" value="DUF488-N3a"/>
</dbReference>
<gene>
    <name evidence="2" type="ORF">K933_01087</name>
</gene>
<dbReference type="STRING" id="1324957.K933_01087"/>
<proteinExistence type="predicted"/>
<comment type="caution">
    <text evidence="2">The sequence shown here is derived from an EMBL/GenBank/DDBJ whole genome shotgun (WGS) entry which is preliminary data.</text>
</comment>
<reference evidence="2 3" key="1">
    <citation type="journal article" date="2013" name="Genome Announc.">
        <title>Draft Genome Sequence of 'Candidatus Halobonum tyrrellensis' Strain G22, Isolated from the Hypersaline Waters of Lake Tyrrell, Australia.</title>
        <authorList>
            <person name="Ugalde J.A."/>
            <person name="Narasingarao P."/>
            <person name="Kuo S."/>
            <person name="Podell S."/>
            <person name="Allen E.E."/>
        </authorList>
    </citation>
    <scope>NUCLEOTIDE SEQUENCE [LARGE SCALE GENOMIC DNA]</scope>
    <source>
        <strain evidence="2 3">G22</strain>
    </source>
</reference>